<evidence type="ECO:0000313" key="1">
    <source>
        <dbReference type="EMBL" id="KAF0520757.1"/>
    </source>
</evidence>
<name>A0A8H4APM8_GIGMA</name>
<proteinExistence type="predicted"/>
<gene>
    <name evidence="1" type="ORF">F8M41_016142</name>
</gene>
<protein>
    <submittedName>
        <fullName evidence="1">Uncharacterized protein</fullName>
    </submittedName>
</protein>
<accession>A0A8H4APM8</accession>
<dbReference type="Proteomes" id="UP000439903">
    <property type="component" value="Unassembled WGS sequence"/>
</dbReference>
<comment type="caution">
    <text evidence="1">The sequence shown here is derived from an EMBL/GenBank/DDBJ whole genome shotgun (WGS) entry which is preliminary data.</text>
</comment>
<sequence length="88" mass="10418">MNSQKRLYKDKLRFLIDEVANLIKESLQQDTYIPFDPMTQAQQIIDRSLVANPEFQEKILNNNKDIFIEKADIFIEAMAQKPTNRIKF</sequence>
<keyword evidence="2" id="KW-1185">Reference proteome</keyword>
<dbReference type="AlphaFoldDB" id="A0A8H4APM8"/>
<organism evidence="1 2">
    <name type="scientific">Gigaspora margarita</name>
    <dbReference type="NCBI Taxonomy" id="4874"/>
    <lineage>
        <taxon>Eukaryota</taxon>
        <taxon>Fungi</taxon>
        <taxon>Fungi incertae sedis</taxon>
        <taxon>Mucoromycota</taxon>
        <taxon>Glomeromycotina</taxon>
        <taxon>Glomeromycetes</taxon>
        <taxon>Diversisporales</taxon>
        <taxon>Gigasporaceae</taxon>
        <taxon>Gigaspora</taxon>
    </lineage>
</organism>
<dbReference type="OrthoDB" id="10415817at2759"/>
<reference evidence="1 2" key="1">
    <citation type="journal article" date="2019" name="Environ. Microbiol.">
        <title>At the nexus of three kingdoms: the genome of the mycorrhizal fungus Gigaspora margarita provides insights into plant, endobacterial and fungal interactions.</title>
        <authorList>
            <person name="Venice F."/>
            <person name="Ghignone S."/>
            <person name="Salvioli di Fossalunga A."/>
            <person name="Amselem J."/>
            <person name="Novero M."/>
            <person name="Xianan X."/>
            <person name="Sedzielewska Toro K."/>
            <person name="Morin E."/>
            <person name="Lipzen A."/>
            <person name="Grigoriev I.V."/>
            <person name="Henrissat B."/>
            <person name="Martin F.M."/>
            <person name="Bonfante P."/>
        </authorList>
    </citation>
    <scope>NUCLEOTIDE SEQUENCE [LARGE SCALE GENOMIC DNA]</scope>
    <source>
        <strain evidence="1 2">BEG34</strain>
    </source>
</reference>
<dbReference type="EMBL" id="WTPW01000346">
    <property type="protein sequence ID" value="KAF0520757.1"/>
    <property type="molecule type" value="Genomic_DNA"/>
</dbReference>
<evidence type="ECO:0000313" key="2">
    <source>
        <dbReference type="Proteomes" id="UP000439903"/>
    </source>
</evidence>